<keyword evidence="7" id="KW-1185">Reference proteome</keyword>
<organism evidence="6 7">
    <name type="scientific">Dactylosporangium sucinum</name>
    <dbReference type="NCBI Taxonomy" id="1424081"/>
    <lineage>
        <taxon>Bacteria</taxon>
        <taxon>Bacillati</taxon>
        <taxon>Actinomycetota</taxon>
        <taxon>Actinomycetes</taxon>
        <taxon>Micromonosporales</taxon>
        <taxon>Micromonosporaceae</taxon>
        <taxon>Dactylosporangium</taxon>
    </lineage>
</organism>
<reference evidence="6" key="2">
    <citation type="submission" date="2020-09" db="EMBL/GenBank/DDBJ databases">
        <authorList>
            <person name="Sun Q."/>
            <person name="Ohkuma M."/>
        </authorList>
    </citation>
    <scope>NUCLEOTIDE SEQUENCE</scope>
    <source>
        <strain evidence="6">JCM 19831</strain>
    </source>
</reference>
<dbReference type="InterPro" id="IPR036291">
    <property type="entry name" value="NAD(P)-bd_dom_sf"/>
</dbReference>
<evidence type="ECO:0000313" key="6">
    <source>
        <dbReference type="EMBL" id="GGM20735.1"/>
    </source>
</evidence>
<dbReference type="InterPro" id="IPR020904">
    <property type="entry name" value="Sc_DH/Rdtase_CS"/>
</dbReference>
<name>A0A917WQH6_9ACTN</name>
<dbReference type="PRINTS" id="PR00081">
    <property type="entry name" value="GDHRDH"/>
</dbReference>
<proteinExistence type="inferred from homology"/>
<evidence type="ECO:0000256" key="1">
    <source>
        <dbReference type="ARBA" id="ARBA00006484"/>
    </source>
</evidence>
<sequence>MTASGDVAVVTGAASGIGAATARLLVGRGWRVVLADVQADPLVELARELGPAALPLRVDVAHEADVAAAADQAVSVFGRLDLMFANAGVFGAYGPIHTADLAAVDATWAIDLRGVFLSMKHAARVMRPRQHGVIVVTTSPAAVAGGVGNHAYSAAKAGVLGLMRSVAGELRPHGIRVNAVMPGPTATPMNADLAVGDVTAMDRTIELLQARTDGKRPIFAEDIAEAVAFLAGPAAEMITAHTLVVDGGFTAIPGDSRWARGDHEAGGAIFEAGRRAP</sequence>
<protein>
    <submittedName>
        <fullName evidence="6">Oxidoreductase</fullName>
    </submittedName>
</protein>
<dbReference type="GO" id="GO:0016491">
    <property type="term" value="F:oxidoreductase activity"/>
    <property type="evidence" value="ECO:0007669"/>
    <property type="project" value="UniProtKB-KW"/>
</dbReference>
<dbReference type="RefSeq" id="WP_190249696.1">
    <property type="nucleotide sequence ID" value="NZ_BMPI01000009.1"/>
</dbReference>
<dbReference type="Pfam" id="PF13561">
    <property type="entry name" value="adh_short_C2"/>
    <property type="match status" value="1"/>
</dbReference>
<evidence type="ECO:0000256" key="2">
    <source>
        <dbReference type="ARBA" id="ARBA00023002"/>
    </source>
</evidence>
<dbReference type="FunFam" id="3.40.50.720:FF:000084">
    <property type="entry name" value="Short-chain dehydrogenase reductase"/>
    <property type="match status" value="1"/>
</dbReference>
<dbReference type="PANTHER" id="PTHR43180">
    <property type="entry name" value="3-OXOACYL-(ACYL-CARRIER-PROTEIN) REDUCTASE (AFU_ORTHOLOGUE AFUA_6G11210)"/>
    <property type="match status" value="1"/>
</dbReference>
<dbReference type="Gene3D" id="3.40.50.720">
    <property type="entry name" value="NAD(P)-binding Rossmann-like Domain"/>
    <property type="match status" value="1"/>
</dbReference>
<dbReference type="Proteomes" id="UP000642070">
    <property type="component" value="Unassembled WGS sequence"/>
</dbReference>
<reference evidence="6" key="1">
    <citation type="journal article" date="2014" name="Int. J. Syst. Evol. Microbiol.">
        <title>Complete genome sequence of Corynebacterium casei LMG S-19264T (=DSM 44701T), isolated from a smear-ripened cheese.</title>
        <authorList>
            <consortium name="US DOE Joint Genome Institute (JGI-PGF)"/>
            <person name="Walter F."/>
            <person name="Albersmeier A."/>
            <person name="Kalinowski J."/>
            <person name="Ruckert C."/>
        </authorList>
    </citation>
    <scope>NUCLEOTIDE SEQUENCE</scope>
    <source>
        <strain evidence="6">JCM 19831</strain>
    </source>
</reference>
<accession>A0A917WQH6</accession>
<dbReference type="GO" id="GO:0008202">
    <property type="term" value="P:steroid metabolic process"/>
    <property type="evidence" value="ECO:0007669"/>
    <property type="project" value="UniProtKB-KW"/>
</dbReference>
<dbReference type="EMBL" id="BMPI01000009">
    <property type="protein sequence ID" value="GGM20735.1"/>
    <property type="molecule type" value="Genomic_DNA"/>
</dbReference>
<dbReference type="InterPro" id="IPR002347">
    <property type="entry name" value="SDR_fam"/>
</dbReference>
<evidence type="ECO:0000256" key="5">
    <source>
        <dbReference type="ARBA" id="ARBA00023221"/>
    </source>
</evidence>
<comment type="caution">
    <text evidence="6">The sequence shown here is derived from an EMBL/GenBank/DDBJ whole genome shotgun (WGS) entry which is preliminary data.</text>
</comment>
<keyword evidence="3" id="KW-0520">NAD</keyword>
<dbReference type="PANTHER" id="PTHR43180:SF28">
    <property type="entry name" value="NAD(P)-BINDING ROSSMANN-FOLD SUPERFAMILY PROTEIN"/>
    <property type="match status" value="1"/>
</dbReference>
<dbReference type="PRINTS" id="PR00080">
    <property type="entry name" value="SDRFAMILY"/>
</dbReference>
<comment type="similarity">
    <text evidence="1">Belongs to the short-chain dehydrogenases/reductases (SDR) family.</text>
</comment>
<dbReference type="PROSITE" id="PS00061">
    <property type="entry name" value="ADH_SHORT"/>
    <property type="match status" value="1"/>
</dbReference>
<dbReference type="SUPFAM" id="SSF51735">
    <property type="entry name" value="NAD(P)-binding Rossmann-fold domains"/>
    <property type="match status" value="1"/>
</dbReference>
<keyword evidence="5" id="KW-0753">Steroid metabolism</keyword>
<evidence type="ECO:0000256" key="3">
    <source>
        <dbReference type="ARBA" id="ARBA00023027"/>
    </source>
</evidence>
<gene>
    <name evidence="6" type="ORF">GCM10007977_022320</name>
</gene>
<keyword evidence="2" id="KW-0560">Oxidoreductase</keyword>
<dbReference type="AlphaFoldDB" id="A0A917WQH6"/>
<keyword evidence="4" id="KW-0443">Lipid metabolism</keyword>
<evidence type="ECO:0000256" key="4">
    <source>
        <dbReference type="ARBA" id="ARBA00023098"/>
    </source>
</evidence>
<evidence type="ECO:0000313" key="7">
    <source>
        <dbReference type="Proteomes" id="UP000642070"/>
    </source>
</evidence>